<comment type="caution">
    <text evidence="1">The sequence shown here is derived from an EMBL/GenBank/DDBJ whole genome shotgun (WGS) entry which is preliminary data.</text>
</comment>
<gene>
    <name evidence="1" type="ORF">J2853_003262</name>
</gene>
<keyword evidence="2" id="KW-1185">Reference proteome</keyword>
<sequence>MNHPTLHVFHTRTRIRLHPGLHRFHDELSVAALVATARAPVTAQNPAPYALVPLLLPDLARIQTGGPTTVDHGGRDA</sequence>
<evidence type="ECO:0008006" key="3">
    <source>
        <dbReference type="Google" id="ProtNLM"/>
    </source>
</evidence>
<name>A0ABT9QBD3_9ACTN</name>
<evidence type="ECO:0000313" key="2">
    <source>
        <dbReference type="Proteomes" id="UP001225356"/>
    </source>
</evidence>
<dbReference type="EMBL" id="JAUSQU010000001">
    <property type="protein sequence ID" value="MDP9844051.1"/>
    <property type="molecule type" value="Genomic_DNA"/>
</dbReference>
<dbReference type="Proteomes" id="UP001225356">
    <property type="component" value="Unassembled WGS sequence"/>
</dbReference>
<accession>A0ABT9QBD3</accession>
<protein>
    <recommendedName>
        <fullName evidence="3">Nitroreductase family protein</fullName>
    </recommendedName>
</protein>
<reference evidence="1 2" key="1">
    <citation type="submission" date="2023-07" db="EMBL/GenBank/DDBJ databases">
        <title>Sequencing the genomes of 1000 actinobacteria strains.</title>
        <authorList>
            <person name="Klenk H.-P."/>
        </authorList>
    </citation>
    <scope>NUCLEOTIDE SEQUENCE [LARGE SCALE GENOMIC DNA]</scope>
    <source>
        <strain evidence="1 2">DSM 46740</strain>
    </source>
</reference>
<evidence type="ECO:0000313" key="1">
    <source>
        <dbReference type="EMBL" id="MDP9844051.1"/>
    </source>
</evidence>
<organism evidence="1 2">
    <name type="scientific">Streptosporangium lutulentum</name>
    <dbReference type="NCBI Taxonomy" id="1461250"/>
    <lineage>
        <taxon>Bacteria</taxon>
        <taxon>Bacillati</taxon>
        <taxon>Actinomycetota</taxon>
        <taxon>Actinomycetes</taxon>
        <taxon>Streptosporangiales</taxon>
        <taxon>Streptosporangiaceae</taxon>
        <taxon>Streptosporangium</taxon>
    </lineage>
</organism>
<proteinExistence type="predicted"/>